<evidence type="ECO:0000256" key="1">
    <source>
        <dbReference type="SAM" id="MobiDB-lite"/>
    </source>
</evidence>
<accession>A0AAV4AQ66</accession>
<evidence type="ECO:0000313" key="2">
    <source>
        <dbReference type="EMBL" id="GFO08731.1"/>
    </source>
</evidence>
<sequence>MITSSFHHCVYKRTGTPAGVKESILPDTQPSHQIEHRHFSEVSPPHTSPDSLFFYSPPPPTHTPSKNQRKKPSQTDAVAQSEPYKQKRCAICPAKRDRKVKICCSKRDSHIYKDYTVLMGTGCSK</sequence>
<reference evidence="2 3" key="1">
    <citation type="journal article" date="2021" name="Elife">
        <title>Chloroplast acquisition without the gene transfer in kleptoplastic sea slugs, Plakobranchus ocellatus.</title>
        <authorList>
            <person name="Maeda T."/>
            <person name="Takahashi S."/>
            <person name="Yoshida T."/>
            <person name="Shimamura S."/>
            <person name="Takaki Y."/>
            <person name="Nagai Y."/>
            <person name="Toyoda A."/>
            <person name="Suzuki Y."/>
            <person name="Arimoto A."/>
            <person name="Ishii H."/>
            <person name="Satoh N."/>
            <person name="Nishiyama T."/>
            <person name="Hasebe M."/>
            <person name="Maruyama T."/>
            <person name="Minagawa J."/>
            <person name="Obokata J."/>
            <person name="Shigenobu S."/>
        </authorList>
    </citation>
    <scope>NUCLEOTIDE SEQUENCE [LARGE SCALE GENOMIC DNA]</scope>
</reference>
<dbReference type="AlphaFoldDB" id="A0AAV4AQ66"/>
<protein>
    <submittedName>
        <fullName evidence="2">Uncharacterized protein</fullName>
    </submittedName>
</protein>
<gene>
    <name evidence="2" type="ORF">PoB_003523600</name>
</gene>
<organism evidence="2 3">
    <name type="scientific">Plakobranchus ocellatus</name>
    <dbReference type="NCBI Taxonomy" id="259542"/>
    <lineage>
        <taxon>Eukaryota</taxon>
        <taxon>Metazoa</taxon>
        <taxon>Spiralia</taxon>
        <taxon>Lophotrochozoa</taxon>
        <taxon>Mollusca</taxon>
        <taxon>Gastropoda</taxon>
        <taxon>Heterobranchia</taxon>
        <taxon>Euthyneura</taxon>
        <taxon>Panpulmonata</taxon>
        <taxon>Sacoglossa</taxon>
        <taxon>Placobranchoidea</taxon>
        <taxon>Plakobranchidae</taxon>
        <taxon>Plakobranchus</taxon>
    </lineage>
</organism>
<dbReference type="EMBL" id="BLXT01003994">
    <property type="protein sequence ID" value="GFO08731.1"/>
    <property type="molecule type" value="Genomic_DNA"/>
</dbReference>
<evidence type="ECO:0000313" key="3">
    <source>
        <dbReference type="Proteomes" id="UP000735302"/>
    </source>
</evidence>
<dbReference type="Proteomes" id="UP000735302">
    <property type="component" value="Unassembled WGS sequence"/>
</dbReference>
<name>A0AAV4AQ66_9GAST</name>
<keyword evidence="3" id="KW-1185">Reference proteome</keyword>
<feature type="region of interest" description="Disordered" evidence="1">
    <location>
        <begin position="18"/>
        <end position="82"/>
    </location>
</feature>
<comment type="caution">
    <text evidence="2">The sequence shown here is derived from an EMBL/GenBank/DDBJ whole genome shotgun (WGS) entry which is preliminary data.</text>
</comment>
<proteinExistence type="predicted"/>